<gene>
    <name evidence="1" type="ORF">PAN31108_00168</name>
</gene>
<name>A0A5E4RFI0_9BURK</name>
<sequence>MTNIRHLHSPALGAVLTGQVGAFVKSKKQSLN</sequence>
<evidence type="ECO:0000313" key="1">
    <source>
        <dbReference type="EMBL" id="VVD62166.1"/>
    </source>
</evidence>
<dbReference type="EMBL" id="CABPSB010000001">
    <property type="protein sequence ID" value="VVD62166.1"/>
    <property type="molecule type" value="Genomic_DNA"/>
</dbReference>
<reference evidence="1 2" key="1">
    <citation type="submission" date="2019-08" db="EMBL/GenBank/DDBJ databases">
        <authorList>
            <person name="Peeters C."/>
        </authorList>
    </citation>
    <scope>NUCLEOTIDE SEQUENCE [LARGE SCALE GENOMIC DNA]</scope>
    <source>
        <strain evidence="1 2">LMG 31108</strain>
    </source>
</reference>
<evidence type="ECO:0000313" key="2">
    <source>
        <dbReference type="Proteomes" id="UP000406256"/>
    </source>
</evidence>
<proteinExistence type="predicted"/>
<accession>A0A5E4RFI0</accession>
<keyword evidence="2" id="KW-1185">Reference proteome</keyword>
<dbReference type="AlphaFoldDB" id="A0A5E4RFI0"/>
<organism evidence="1 2">
    <name type="scientific">Pandoraea anhela</name>
    <dbReference type="NCBI Taxonomy" id="2508295"/>
    <lineage>
        <taxon>Bacteria</taxon>
        <taxon>Pseudomonadati</taxon>
        <taxon>Pseudomonadota</taxon>
        <taxon>Betaproteobacteria</taxon>
        <taxon>Burkholderiales</taxon>
        <taxon>Burkholderiaceae</taxon>
        <taxon>Pandoraea</taxon>
    </lineage>
</organism>
<dbReference type="Proteomes" id="UP000406256">
    <property type="component" value="Unassembled WGS sequence"/>
</dbReference>
<protein>
    <submittedName>
        <fullName evidence="1">Uncharacterized protein</fullName>
    </submittedName>
</protein>